<protein>
    <submittedName>
        <fullName evidence="1">Uncharacterized protein</fullName>
    </submittedName>
</protein>
<accession>A0ABD3VW70</accession>
<dbReference type="Proteomes" id="UP001634394">
    <property type="component" value="Unassembled WGS sequence"/>
</dbReference>
<reference evidence="1 2" key="1">
    <citation type="submission" date="2024-11" db="EMBL/GenBank/DDBJ databases">
        <title>Chromosome-level genome assembly of the freshwater bivalve Anodonta woodiana.</title>
        <authorList>
            <person name="Chen X."/>
        </authorList>
    </citation>
    <scope>NUCLEOTIDE SEQUENCE [LARGE SCALE GENOMIC DNA]</scope>
    <source>
        <strain evidence="1">MN2024</strain>
        <tissue evidence="1">Gills</tissue>
    </source>
</reference>
<gene>
    <name evidence="1" type="ORF">ACJMK2_043203</name>
</gene>
<comment type="caution">
    <text evidence="1">The sequence shown here is derived from an EMBL/GenBank/DDBJ whole genome shotgun (WGS) entry which is preliminary data.</text>
</comment>
<proteinExistence type="predicted"/>
<evidence type="ECO:0000313" key="2">
    <source>
        <dbReference type="Proteomes" id="UP001634394"/>
    </source>
</evidence>
<evidence type="ECO:0000313" key="1">
    <source>
        <dbReference type="EMBL" id="KAL3865854.1"/>
    </source>
</evidence>
<keyword evidence="2" id="KW-1185">Reference proteome</keyword>
<dbReference type="EMBL" id="JBJQND010000009">
    <property type="protein sequence ID" value="KAL3865854.1"/>
    <property type="molecule type" value="Genomic_DNA"/>
</dbReference>
<organism evidence="1 2">
    <name type="scientific">Sinanodonta woodiana</name>
    <name type="common">Chinese pond mussel</name>
    <name type="synonym">Anodonta woodiana</name>
    <dbReference type="NCBI Taxonomy" id="1069815"/>
    <lineage>
        <taxon>Eukaryota</taxon>
        <taxon>Metazoa</taxon>
        <taxon>Spiralia</taxon>
        <taxon>Lophotrochozoa</taxon>
        <taxon>Mollusca</taxon>
        <taxon>Bivalvia</taxon>
        <taxon>Autobranchia</taxon>
        <taxon>Heteroconchia</taxon>
        <taxon>Palaeoheterodonta</taxon>
        <taxon>Unionida</taxon>
        <taxon>Unionoidea</taxon>
        <taxon>Unionidae</taxon>
        <taxon>Unioninae</taxon>
        <taxon>Sinanodonta</taxon>
    </lineage>
</organism>
<name>A0ABD3VW70_SINWO</name>
<dbReference type="AlphaFoldDB" id="A0ABD3VW70"/>
<sequence>MHLDILWDNLIIKLQSSNLQITVINGSTDLKFYQKITSRYQVVAKSAKIIKCFYCKENVHNILHSKSPVLRNTRRNPVFLTSLFQVNEIRFCCLECSLEDSSEVLIYYGHLYHPD</sequence>